<protein>
    <submittedName>
        <fullName evidence="3">SPOR domain-containing protein</fullName>
    </submittedName>
</protein>
<dbReference type="PROSITE" id="PS51724">
    <property type="entry name" value="SPOR"/>
    <property type="match status" value="1"/>
</dbReference>
<sequence length="245" mass="28855">MKKIVIIFGIIFLFFFSFETDIKEFYIKGDFLSLKLLLDSLKGKNIEPSSSLYFYIAEISNDLTLSLNCYKTVEENYKDSPFYTTTLLRLAKYYSLIRDTSKALTYYRKLISLKEKNILPYAYLGIIGIYENYADIKSSNYWITSFINEVDSSPFLNYFSLNEKNKHSQAKEKFYSIQIGSFKSKDNADKLFKTYKDKSYDVFVVFEENLYKVRIGKFKNEQDAKSFLKIFQKAETLPAWIVYGE</sequence>
<comment type="caution">
    <text evidence="3">The sequence shown here is derived from an EMBL/GenBank/DDBJ whole genome shotgun (WGS) entry which is preliminary data.</text>
</comment>
<keyword evidence="1" id="KW-0802">TPR repeat</keyword>
<dbReference type="SUPFAM" id="SSF48452">
    <property type="entry name" value="TPR-like"/>
    <property type="match status" value="1"/>
</dbReference>
<proteinExistence type="predicted"/>
<dbReference type="Pfam" id="PF05036">
    <property type="entry name" value="SPOR"/>
    <property type="match status" value="1"/>
</dbReference>
<gene>
    <name evidence="3" type="ORF">ENS15_00495</name>
</gene>
<name>A0A7C3NCR9_UNCW3</name>
<dbReference type="GO" id="GO:0042834">
    <property type="term" value="F:peptidoglycan binding"/>
    <property type="evidence" value="ECO:0007669"/>
    <property type="project" value="InterPro"/>
</dbReference>
<accession>A0A7C3NCR9</accession>
<dbReference type="SUPFAM" id="SSF110997">
    <property type="entry name" value="Sporulation related repeat"/>
    <property type="match status" value="1"/>
</dbReference>
<dbReference type="InterPro" id="IPR036680">
    <property type="entry name" value="SPOR-like_sf"/>
</dbReference>
<dbReference type="EMBL" id="DSTT01000001">
    <property type="protein sequence ID" value="HFK23122.1"/>
    <property type="molecule type" value="Genomic_DNA"/>
</dbReference>
<dbReference type="Gene3D" id="1.25.40.10">
    <property type="entry name" value="Tetratricopeptide repeat domain"/>
    <property type="match status" value="1"/>
</dbReference>
<dbReference type="Gene3D" id="3.30.70.1070">
    <property type="entry name" value="Sporulation related repeat"/>
    <property type="match status" value="1"/>
</dbReference>
<dbReference type="PROSITE" id="PS50005">
    <property type="entry name" value="TPR"/>
    <property type="match status" value="1"/>
</dbReference>
<dbReference type="InterPro" id="IPR011990">
    <property type="entry name" value="TPR-like_helical_dom_sf"/>
</dbReference>
<organism evidence="3">
    <name type="scientific">candidate division WOR-3 bacterium</name>
    <dbReference type="NCBI Taxonomy" id="2052148"/>
    <lineage>
        <taxon>Bacteria</taxon>
        <taxon>Bacteria division WOR-3</taxon>
    </lineage>
</organism>
<dbReference type="AlphaFoldDB" id="A0A7C3NCR9"/>
<evidence type="ECO:0000259" key="2">
    <source>
        <dbReference type="PROSITE" id="PS51724"/>
    </source>
</evidence>
<feature type="domain" description="SPOR" evidence="2">
    <location>
        <begin position="169"/>
        <end position="244"/>
    </location>
</feature>
<evidence type="ECO:0000256" key="1">
    <source>
        <dbReference type="PROSITE-ProRule" id="PRU00339"/>
    </source>
</evidence>
<feature type="repeat" description="TPR" evidence="1">
    <location>
        <begin position="84"/>
        <end position="117"/>
    </location>
</feature>
<dbReference type="InterPro" id="IPR007730">
    <property type="entry name" value="SPOR-like_dom"/>
</dbReference>
<dbReference type="InterPro" id="IPR019734">
    <property type="entry name" value="TPR_rpt"/>
</dbReference>
<reference evidence="3" key="1">
    <citation type="journal article" date="2020" name="mSystems">
        <title>Genome- and Community-Level Interaction Insights into Carbon Utilization and Element Cycling Functions of Hydrothermarchaeota in Hydrothermal Sediment.</title>
        <authorList>
            <person name="Zhou Z."/>
            <person name="Liu Y."/>
            <person name="Xu W."/>
            <person name="Pan J."/>
            <person name="Luo Z.H."/>
            <person name="Li M."/>
        </authorList>
    </citation>
    <scope>NUCLEOTIDE SEQUENCE [LARGE SCALE GENOMIC DNA]</scope>
    <source>
        <strain evidence="3">SpSt-464</strain>
    </source>
</reference>
<evidence type="ECO:0000313" key="3">
    <source>
        <dbReference type="EMBL" id="HFK23122.1"/>
    </source>
</evidence>